<name>B3RJF4_TRIAD</name>
<dbReference type="PANTHER" id="PTHR10266:SF3">
    <property type="entry name" value="CYTOCHROME C1, HEME PROTEIN, MITOCHONDRIAL"/>
    <property type="match status" value="1"/>
</dbReference>
<dbReference type="PhylomeDB" id="B3RJF4"/>
<evidence type="ECO:0000256" key="20">
    <source>
        <dbReference type="PIRSR" id="PIRSR602326-1"/>
    </source>
</evidence>
<feature type="binding site" description="covalent" evidence="20">
    <location>
        <position position="45"/>
    </location>
    <ligand>
        <name>heme c</name>
        <dbReference type="ChEBI" id="CHEBI:61717"/>
    </ligand>
</feature>
<dbReference type="GeneID" id="6749500"/>
<feature type="binding site" description="covalent" evidence="20">
    <location>
        <position position="46"/>
    </location>
    <ligand>
        <name>heme c</name>
        <dbReference type="ChEBI" id="CHEBI:61717"/>
    </ligand>
</feature>
<dbReference type="SUPFAM" id="SSF46626">
    <property type="entry name" value="Cytochrome c"/>
    <property type="match status" value="1"/>
</dbReference>
<dbReference type="eggNOG" id="KOG3052">
    <property type="taxonomic scope" value="Eukaryota"/>
</dbReference>
<evidence type="ECO:0000256" key="19">
    <source>
        <dbReference type="ARBA" id="ARBA00079825"/>
    </source>
</evidence>
<feature type="binding site" description="covalent" evidence="20">
    <location>
        <position position="165"/>
    </location>
    <ligand>
        <name>heme c</name>
        <dbReference type="ChEBI" id="CHEBI:61717"/>
    </ligand>
</feature>
<keyword evidence="13 21" id="KW-0472">Membrane</keyword>
<dbReference type="PROSITE" id="PS51007">
    <property type="entry name" value="CYTC"/>
    <property type="match status" value="1"/>
</dbReference>
<dbReference type="EMBL" id="DS985241">
    <property type="protein sequence ID" value="EDV29814.1"/>
    <property type="molecule type" value="Genomic_DNA"/>
</dbReference>
<evidence type="ECO:0000256" key="13">
    <source>
        <dbReference type="ARBA" id="ARBA00023136"/>
    </source>
</evidence>
<evidence type="ECO:0000313" key="24">
    <source>
        <dbReference type="Proteomes" id="UP000009022"/>
    </source>
</evidence>
<dbReference type="InParanoid" id="B3RJF4"/>
<comment type="subunit">
    <text evidence="18">Component of the ubiquinol-cytochrome c oxidoreductase (cytochrome b-c1 complex, complex III, CIII), a multisubunit enzyme composed of 11 subunits. The complex is composed of 3 respiratory subunits cytochrome b, cytochrome c1 and Rieske protein UQCRFS1, 2 core protein subunits UQCRC1/QCR1 and UQCRC2/QCR2, and 6 low-molecular weight protein subunits UQCRH/QCR6, UQCRB/QCR7, UQCRQ/QCR8, UQCR10/QCR9, UQCR11/QCR10 and subunit 9, the cleavage product of Rieske protein UQCRFS1. The complex exists as an obligatory dimer and forms supercomplexes (SCs) in the inner mitochondrial membrane with NADH-ubiquinone oxidoreductase (complex I, CI) and cytochrome c oxidase (complex IV, CIV), resulting in different assemblies (supercomplex SCI(1)III(2)IV(1) and megacomplex MCI(2)III(2)IV(2)). Interacts with FLVCR2; this interaction occurs in the absence of heme and is disrupted upon heme binding.</text>
</comment>
<evidence type="ECO:0000259" key="22">
    <source>
        <dbReference type="PROSITE" id="PS51007"/>
    </source>
</evidence>
<evidence type="ECO:0000256" key="15">
    <source>
        <dbReference type="ARBA" id="ARBA00041262"/>
    </source>
</evidence>
<dbReference type="GO" id="GO:0005743">
    <property type="term" value="C:mitochondrial inner membrane"/>
    <property type="evidence" value="ECO:0007669"/>
    <property type="project" value="UniProtKB-SubCell"/>
</dbReference>
<dbReference type="KEGG" id="tad:TRIADDRAFT_37081"/>
<evidence type="ECO:0000256" key="2">
    <source>
        <dbReference type="ARBA" id="ARBA00006488"/>
    </source>
</evidence>
<dbReference type="AlphaFoldDB" id="B3RJF4"/>
<evidence type="ECO:0000256" key="12">
    <source>
        <dbReference type="ARBA" id="ARBA00023128"/>
    </source>
</evidence>
<dbReference type="FunFam" id="1.20.5.100:FF:000003">
    <property type="entry name" value="Cytochrome c1, heme protein, mitochondrial"/>
    <property type="match status" value="1"/>
</dbReference>
<evidence type="ECO:0000256" key="14">
    <source>
        <dbReference type="ARBA" id="ARBA00040084"/>
    </source>
</evidence>
<dbReference type="InterPro" id="IPR036909">
    <property type="entry name" value="Cyt_c-like_dom_sf"/>
</dbReference>
<comment type="similarity">
    <text evidence="2">Belongs to the cytochrome c family.</text>
</comment>
<dbReference type="InterPro" id="IPR002326">
    <property type="entry name" value="Cyt_c1"/>
</dbReference>
<keyword evidence="7 20" id="KW-0479">Metal-binding</keyword>
<dbReference type="GO" id="GO:0006122">
    <property type="term" value="P:mitochondrial electron transport, ubiquinol to cytochrome c"/>
    <property type="evidence" value="ECO:0000318"/>
    <property type="project" value="GO_Central"/>
</dbReference>
<dbReference type="GO" id="GO:0020037">
    <property type="term" value="F:heme binding"/>
    <property type="evidence" value="ECO:0007669"/>
    <property type="project" value="InterPro"/>
</dbReference>
<keyword evidence="8" id="KW-0999">Mitochondrion inner membrane</keyword>
<keyword evidence="3" id="KW-0813">Transport</keyword>
<dbReference type="PANTHER" id="PTHR10266">
    <property type="entry name" value="CYTOCHROME C1"/>
    <property type="match status" value="1"/>
</dbReference>
<dbReference type="FunCoup" id="B3RJF4">
    <property type="interactions" value="1539"/>
</dbReference>
<evidence type="ECO:0000256" key="9">
    <source>
        <dbReference type="ARBA" id="ARBA00022982"/>
    </source>
</evidence>
<evidence type="ECO:0000256" key="16">
    <source>
        <dbReference type="ARBA" id="ARBA00041724"/>
    </source>
</evidence>
<evidence type="ECO:0000256" key="5">
    <source>
        <dbReference type="ARBA" id="ARBA00022660"/>
    </source>
</evidence>
<dbReference type="RefSeq" id="XP_002109016.1">
    <property type="nucleotide sequence ID" value="XM_002108980.1"/>
</dbReference>
<evidence type="ECO:0000256" key="10">
    <source>
        <dbReference type="ARBA" id="ARBA00022989"/>
    </source>
</evidence>
<reference evidence="23 24" key="1">
    <citation type="journal article" date="2008" name="Nature">
        <title>The Trichoplax genome and the nature of placozoans.</title>
        <authorList>
            <person name="Srivastava M."/>
            <person name="Begovic E."/>
            <person name="Chapman J."/>
            <person name="Putnam N.H."/>
            <person name="Hellsten U."/>
            <person name="Kawashima T."/>
            <person name="Kuo A."/>
            <person name="Mitros T."/>
            <person name="Salamov A."/>
            <person name="Carpenter M.L."/>
            <person name="Signorovitch A.Y."/>
            <person name="Moreno M.A."/>
            <person name="Kamm K."/>
            <person name="Grimwood J."/>
            <person name="Schmutz J."/>
            <person name="Shapiro H."/>
            <person name="Grigoriev I.V."/>
            <person name="Buss L.W."/>
            <person name="Schierwater B."/>
            <person name="Dellaporta S.L."/>
            <person name="Rokhsar D.S."/>
        </authorList>
    </citation>
    <scope>NUCLEOTIDE SEQUENCE [LARGE SCALE GENOMIC DNA]</scope>
    <source>
        <strain evidence="23 24">Grell-BS-1999</strain>
    </source>
</reference>
<keyword evidence="4 20" id="KW-0349">Heme</keyword>
<evidence type="ECO:0000256" key="3">
    <source>
        <dbReference type="ARBA" id="ARBA00022448"/>
    </source>
</evidence>
<evidence type="ECO:0000256" key="11">
    <source>
        <dbReference type="ARBA" id="ARBA00023004"/>
    </source>
</evidence>
<dbReference type="GO" id="GO:0046872">
    <property type="term" value="F:metal ion binding"/>
    <property type="evidence" value="ECO:0007669"/>
    <property type="project" value="UniProtKB-KW"/>
</dbReference>
<protein>
    <recommendedName>
        <fullName evidence="14">Cytochrome c1, heme protein, mitochondrial</fullName>
    </recommendedName>
    <alternativeName>
        <fullName evidence="17">Complex III subunit 4</fullName>
    </alternativeName>
    <alternativeName>
        <fullName evidence="16">Complex III subunit IV</fullName>
    </alternativeName>
    <alternativeName>
        <fullName evidence="15">Cytochrome b-c1 complex subunit 4</fullName>
    </alternativeName>
    <alternativeName>
        <fullName evidence="19">Ubiquinol-cytochrome-c reductase complex cytochrome c1 subunit</fullName>
    </alternativeName>
</protein>
<feature type="binding site" description="covalent" evidence="20">
    <location>
        <position position="42"/>
    </location>
    <ligand>
        <name>heme c</name>
        <dbReference type="ChEBI" id="CHEBI:61717"/>
    </ligand>
</feature>
<proteinExistence type="inferred from homology"/>
<dbReference type="Pfam" id="PF02167">
    <property type="entry name" value="Cytochrom_C1"/>
    <property type="match status" value="1"/>
</dbReference>
<keyword evidence="9" id="KW-0249">Electron transport</keyword>
<keyword evidence="6 21" id="KW-0812">Transmembrane</keyword>
<dbReference type="Gene3D" id="1.10.760.10">
    <property type="entry name" value="Cytochrome c-like domain"/>
    <property type="match status" value="1"/>
</dbReference>
<evidence type="ECO:0000313" key="23">
    <source>
        <dbReference type="EMBL" id="EDV29814.1"/>
    </source>
</evidence>
<dbReference type="PRINTS" id="PR00603">
    <property type="entry name" value="CYTOCHROMEC1"/>
</dbReference>
<dbReference type="HOGENOM" id="CLU_040334_1_0_1"/>
<evidence type="ECO:0000256" key="21">
    <source>
        <dbReference type="SAM" id="Phobius"/>
    </source>
</evidence>
<dbReference type="GO" id="GO:0009055">
    <property type="term" value="F:electron transfer activity"/>
    <property type="evidence" value="ECO:0007669"/>
    <property type="project" value="InterPro"/>
</dbReference>
<feature type="domain" description="Cytochrome c" evidence="22">
    <location>
        <begin position="29"/>
        <end position="181"/>
    </location>
</feature>
<keyword evidence="24" id="KW-1185">Reference proteome</keyword>
<accession>B3RJF4</accession>
<organism evidence="23 24">
    <name type="scientific">Trichoplax adhaerens</name>
    <name type="common">Trichoplax reptans</name>
    <dbReference type="NCBI Taxonomy" id="10228"/>
    <lineage>
        <taxon>Eukaryota</taxon>
        <taxon>Metazoa</taxon>
        <taxon>Placozoa</taxon>
        <taxon>Uniplacotomia</taxon>
        <taxon>Trichoplacea</taxon>
        <taxon>Trichoplacidae</taxon>
        <taxon>Trichoplax</taxon>
    </lineage>
</organism>
<dbReference type="STRING" id="10228.B3RJF4"/>
<gene>
    <name evidence="23" type="ORF">TRIADDRAFT_37081</name>
</gene>
<sequence length="247" mass="28028">MLRVEADDQLHPPHYPWSHDGILSSLDHASIRRGYQVYKEVCSACHSLDQIAFRNLVGVSHTEEEAKALAESVNIEDGPNEDGEMFLRPGKLSDYFPPPYKNDEEARAANNGALPPDLSLMNKARHGGEDYMFSLLTGYCDPPAGITVREGLSYNPYFTGGAIGMPQQLFDDMLEYEDGTPATVSQLAKDVSVFLKWCTEPYYDDKKRMFMKAFLIISFLTGISWYYKRHKWSVLKTRKLAYKPPVK</sequence>
<keyword evidence="12" id="KW-0496">Mitochondrion</keyword>
<evidence type="ECO:0000256" key="7">
    <source>
        <dbReference type="ARBA" id="ARBA00022723"/>
    </source>
</evidence>
<evidence type="ECO:0000256" key="18">
    <source>
        <dbReference type="ARBA" id="ARBA00062753"/>
    </source>
</evidence>
<dbReference type="Gene3D" id="1.20.5.100">
    <property type="entry name" value="Cytochrome c1, transmembrane anchor, C-terminal"/>
    <property type="match status" value="1"/>
</dbReference>
<evidence type="ECO:0000256" key="17">
    <source>
        <dbReference type="ARBA" id="ARBA00041779"/>
    </source>
</evidence>
<dbReference type="GO" id="GO:0045275">
    <property type="term" value="C:respiratory chain complex III"/>
    <property type="evidence" value="ECO:0000318"/>
    <property type="project" value="GO_Central"/>
</dbReference>
<keyword evidence="5" id="KW-0679">Respiratory chain</keyword>
<dbReference type="InterPro" id="IPR009056">
    <property type="entry name" value="Cyt_c-like_dom"/>
</dbReference>
<dbReference type="FunFam" id="1.10.760.10:FF:000002">
    <property type="entry name" value="Cytochrome c1, heme protein"/>
    <property type="match status" value="1"/>
</dbReference>
<dbReference type="SUPFAM" id="SSF81496">
    <property type="entry name" value="Cytochrome c1 subunit of cytochrome bc1 complex (Ubiquinol-cytochrome c reductase), transmembrane anchor"/>
    <property type="match status" value="1"/>
</dbReference>
<evidence type="ECO:0000256" key="8">
    <source>
        <dbReference type="ARBA" id="ARBA00022792"/>
    </source>
</evidence>
<keyword evidence="10 21" id="KW-1133">Transmembrane helix</keyword>
<dbReference type="InterPro" id="IPR021157">
    <property type="entry name" value="Cyt_c1_TM_anchor_C"/>
</dbReference>
<evidence type="ECO:0000256" key="4">
    <source>
        <dbReference type="ARBA" id="ARBA00022617"/>
    </source>
</evidence>
<feature type="transmembrane region" description="Helical" evidence="21">
    <location>
        <begin position="209"/>
        <end position="227"/>
    </location>
</feature>
<dbReference type="OrthoDB" id="5925at2759"/>
<dbReference type="OMA" id="WVKKFKW"/>
<dbReference type="CTD" id="6749500"/>
<evidence type="ECO:0000256" key="6">
    <source>
        <dbReference type="ARBA" id="ARBA00022692"/>
    </source>
</evidence>
<evidence type="ECO:0000256" key="1">
    <source>
        <dbReference type="ARBA" id="ARBA00004273"/>
    </source>
</evidence>
<dbReference type="Proteomes" id="UP000009022">
    <property type="component" value="Unassembled WGS sequence"/>
</dbReference>
<comment type="cofactor">
    <cofactor evidence="20">
        <name>heme c</name>
        <dbReference type="ChEBI" id="CHEBI:61717"/>
    </cofactor>
    <text evidence="20">Binds 1 heme c group covalently per subunit.</text>
</comment>
<keyword evidence="11 20" id="KW-0408">Iron</keyword>
<comment type="subcellular location">
    <subcellularLocation>
        <location evidence="1">Mitochondrion inner membrane</location>
    </subcellularLocation>
</comment>